<sequence>MNGEQQQQPRPEFALGSEVSPTHFFKSSFARSFVNTGSNKASGVKSLHLGGHHDDIESQVLVNGISNSNNSIGGSVTVGNGSSNNNNNNFYSLVHFSQQQRPEQRIWTAAANGIVQIPEDLTLENFSCGISDFT</sequence>
<comment type="caution">
    <text evidence="1">The sequence shown here is derived from an EMBL/GenBank/DDBJ whole genome shotgun (WGS) entry which is preliminary data.</text>
</comment>
<proteinExistence type="predicted"/>
<reference evidence="1" key="1">
    <citation type="submission" date="2023-04" db="EMBL/GenBank/DDBJ databases">
        <title>A chromosome-level genome assembly of the parasitoid wasp Eretmocerus hayati.</title>
        <authorList>
            <person name="Zhong Y."/>
            <person name="Liu S."/>
            <person name="Liu Y."/>
        </authorList>
    </citation>
    <scope>NUCLEOTIDE SEQUENCE</scope>
    <source>
        <strain evidence="1">ZJU_SS_LIU_2023</strain>
    </source>
</reference>
<protein>
    <submittedName>
        <fullName evidence="1">Uncharacterized protein</fullName>
    </submittedName>
</protein>
<dbReference type="Proteomes" id="UP001239111">
    <property type="component" value="Chromosome 4"/>
</dbReference>
<gene>
    <name evidence="1" type="ORF">QAD02_008992</name>
</gene>
<accession>A0ACC2N801</accession>
<evidence type="ECO:0000313" key="1">
    <source>
        <dbReference type="EMBL" id="KAJ8667330.1"/>
    </source>
</evidence>
<keyword evidence="2" id="KW-1185">Reference proteome</keyword>
<evidence type="ECO:0000313" key="2">
    <source>
        <dbReference type="Proteomes" id="UP001239111"/>
    </source>
</evidence>
<organism evidence="1 2">
    <name type="scientific">Eretmocerus hayati</name>
    <dbReference type="NCBI Taxonomy" id="131215"/>
    <lineage>
        <taxon>Eukaryota</taxon>
        <taxon>Metazoa</taxon>
        <taxon>Ecdysozoa</taxon>
        <taxon>Arthropoda</taxon>
        <taxon>Hexapoda</taxon>
        <taxon>Insecta</taxon>
        <taxon>Pterygota</taxon>
        <taxon>Neoptera</taxon>
        <taxon>Endopterygota</taxon>
        <taxon>Hymenoptera</taxon>
        <taxon>Apocrita</taxon>
        <taxon>Proctotrupomorpha</taxon>
        <taxon>Chalcidoidea</taxon>
        <taxon>Aphelinidae</taxon>
        <taxon>Aphelininae</taxon>
        <taxon>Eretmocerus</taxon>
    </lineage>
</organism>
<name>A0ACC2N801_9HYME</name>
<dbReference type="EMBL" id="CM056744">
    <property type="protein sequence ID" value="KAJ8667330.1"/>
    <property type="molecule type" value="Genomic_DNA"/>
</dbReference>